<keyword evidence="2" id="KW-1185">Reference proteome</keyword>
<protein>
    <recommendedName>
        <fullName evidence="3">Tetratricopeptide repeat protein</fullName>
    </recommendedName>
</protein>
<proteinExistence type="predicted"/>
<gene>
    <name evidence="1" type="ORF">PSON_ATCC_30995.1.T0100061</name>
</gene>
<comment type="caution">
    <text evidence="1">The sequence shown here is derived from an EMBL/GenBank/DDBJ whole genome shotgun (WGS) entry which is preliminary data.</text>
</comment>
<dbReference type="Pfam" id="PF13424">
    <property type="entry name" value="TPR_12"/>
    <property type="match status" value="1"/>
</dbReference>
<accession>A0A8S1KNR4</accession>
<evidence type="ECO:0000313" key="2">
    <source>
        <dbReference type="Proteomes" id="UP000692954"/>
    </source>
</evidence>
<evidence type="ECO:0000313" key="1">
    <source>
        <dbReference type="EMBL" id="CAD8056091.1"/>
    </source>
</evidence>
<dbReference type="OrthoDB" id="286881at2759"/>
<organism evidence="1 2">
    <name type="scientific">Paramecium sonneborni</name>
    <dbReference type="NCBI Taxonomy" id="65129"/>
    <lineage>
        <taxon>Eukaryota</taxon>
        <taxon>Sar</taxon>
        <taxon>Alveolata</taxon>
        <taxon>Ciliophora</taxon>
        <taxon>Intramacronucleata</taxon>
        <taxon>Oligohymenophorea</taxon>
        <taxon>Peniculida</taxon>
        <taxon>Parameciidae</taxon>
        <taxon>Paramecium</taxon>
    </lineage>
</organism>
<sequence length="421" mass="50415">MLFRCLYRFHYTLPQRISKTAYYLKNKQFFDQLIDQPITSQQFQELKQQLKSINENEAKIGIIQIALDNGIMKEKLGEIREIMNQYKQLIEINKSSSEKLYQHDLGDYYEKEALVLLRECKMQESFDPFKKGLQYFIDLSHDKNAYIIRRIDQILESMIIVIEDMGSLEQAREHIKSGLQIFENLLGKQSEKYIQYLNKLANTYLQVDNQQAINLHKEALQIIGDMNENNFQIYLKTAIELMITQFNQKFDENLYETINIGLQKYGNIDSELTVYYHIVMSHLFFENKNYQKQEFHLQEAFKVYLSEKSSLLMNIISQKSLILKSEHRFDFFNMLITELDKEFQNVLELQYYKCKLIYEINKQKGINEFKGIQTRLYNQKLTQYIVDFTQQLVQDGFKEEAIKIIKEYPEYDHLLKAWSQK</sequence>
<name>A0A8S1KNR4_9CILI</name>
<reference evidence="1" key="1">
    <citation type="submission" date="2021-01" db="EMBL/GenBank/DDBJ databases">
        <authorList>
            <consortium name="Genoscope - CEA"/>
            <person name="William W."/>
        </authorList>
    </citation>
    <scope>NUCLEOTIDE SEQUENCE</scope>
</reference>
<evidence type="ECO:0008006" key="3">
    <source>
        <dbReference type="Google" id="ProtNLM"/>
    </source>
</evidence>
<dbReference type="AlphaFoldDB" id="A0A8S1KNR4"/>
<dbReference type="EMBL" id="CAJJDN010000010">
    <property type="protein sequence ID" value="CAD8056091.1"/>
    <property type="molecule type" value="Genomic_DNA"/>
</dbReference>
<dbReference type="Proteomes" id="UP000692954">
    <property type="component" value="Unassembled WGS sequence"/>
</dbReference>